<name>A0ABY5KQZ1_9CELL</name>
<reference evidence="1 2" key="1">
    <citation type="submission" date="2022-07" db="EMBL/GenBank/DDBJ databases">
        <title>Novel species in genus cellulomonas.</title>
        <authorList>
            <person name="Ye L."/>
        </authorList>
    </citation>
    <scope>NUCLEOTIDE SEQUENCE [LARGE SCALE GENOMIC DNA]</scope>
    <source>
        <strain evidence="2">zg-B89</strain>
    </source>
</reference>
<keyword evidence="2" id="KW-1185">Reference proteome</keyword>
<gene>
    <name evidence="1" type="ORF">NP048_02100</name>
</gene>
<sequence length="150" mass="16608">MGIRVSEENRSVCRRCRGEVVANAESFDVFEQMHYTCFHYEFEHAGDPDIECTAGGCPAAGISVASLHGRIGDIEMASAGNTIVPAILTLRRLHFDVTQDADRWVARLGRARFVADDPVTLLGLIKLAENRTPWRATDSEIDDVLAEFDL</sequence>
<organism evidence="1 2">
    <name type="scientific">Cellulomonas xiejunii</name>
    <dbReference type="NCBI Taxonomy" id="2968083"/>
    <lineage>
        <taxon>Bacteria</taxon>
        <taxon>Bacillati</taxon>
        <taxon>Actinomycetota</taxon>
        <taxon>Actinomycetes</taxon>
        <taxon>Micrococcales</taxon>
        <taxon>Cellulomonadaceae</taxon>
        <taxon>Cellulomonas</taxon>
    </lineage>
</organism>
<proteinExistence type="predicted"/>
<dbReference type="RefSeq" id="WP_227577846.1">
    <property type="nucleotide sequence ID" value="NZ_CP101987.1"/>
</dbReference>
<protein>
    <submittedName>
        <fullName evidence="1">Uncharacterized protein</fullName>
    </submittedName>
</protein>
<dbReference type="EMBL" id="CP101987">
    <property type="protein sequence ID" value="UUI72283.1"/>
    <property type="molecule type" value="Genomic_DNA"/>
</dbReference>
<dbReference type="Proteomes" id="UP001316384">
    <property type="component" value="Chromosome"/>
</dbReference>
<evidence type="ECO:0000313" key="1">
    <source>
        <dbReference type="EMBL" id="UUI72283.1"/>
    </source>
</evidence>
<accession>A0ABY5KQZ1</accession>
<evidence type="ECO:0000313" key="2">
    <source>
        <dbReference type="Proteomes" id="UP001316384"/>
    </source>
</evidence>